<dbReference type="InterPro" id="IPR056125">
    <property type="entry name" value="DUF7708"/>
</dbReference>
<dbReference type="OrthoDB" id="4840035at2759"/>
<feature type="domain" description="Nephrocystin 3-like N-terminal" evidence="3">
    <location>
        <begin position="437"/>
        <end position="572"/>
    </location>
</feature>
<evidence type="ECO:0000256" key="1">
    <source>
        <dbReference type="ARBA" id="ARBA00022737"/>
    </source>
</evidence>
<reference evidence="4" key="1">
    <citation type="journal article" date="2020" name="Stud. Mycol.">
        <title>101 Dothideomycetes genomes: a test case for predicting lifestyles and emergence of pathogens.</title>
        <authorList>
            <person name="Haridas S."/>
            <person name="Albert R."/>
            <person name="Binder M."/>
            <person name="Bloem J."/>
            <person name="Labutti K."/>
            <person name="Salamov A."/>
            <person name="Andreopoulos B."/>
            <person name="Baker S."/>
            <person name="Barry K."/>
            <person name="Bills G."/>
            <person name="Bluhm B."/>
            <person name="Cannon C."/>
            <person name="Castanera R."/>
            <person name="Culley D."/>
            <person name="Daum C."/>
            <person name="Ezra D."/>
            <person name="Gonzalez J."/>
            <person name="Henrissat B."/>
            <person name="Kuo A."/>
            <person name="Liang C."/>
            <person name="Lipzen A."/>
            <person name="Lutzoni F."/>
            <person name="Magnuson J."/>
            <person name="Mondo S."/>
            <person name="Nolan M."/>
            <person name="Ohm R."/>
            <person name="Pangilinan J."/>
            <person name="Park H.-J."/>
            <person name="Ramirez L."/>
            <person name="Alfaro M."/>
            <person name="Sun H."/>
            <person name="Tritt A."/>
            <person name="Yoshinaga Y."/>
            <person name="Zwiers L.-H."/>
            <person name="Turgeon B."/>
            <person name="Goodwin S."/>
            <person name="Spatafora J."/>
            <person name="Crous P."/>
            <person name="Grigoriev I."/>
        </authorList>
    </citation>
    <scope>NUCLEOTIDE SEQUENCE</scope>
    <source>
        <strain evidence="4">CBS 121167</strain>
    </source>
</reference>
<dbReference type="AlphaFoldDB" id="A0A6A6BGU5"/>
<evidence type="ECO:0000259" key="2">
    <source>
        <dbReference type="Pfam" id="PF24809"/>
    </source>
</evidence>
<evidence type="ECO:0000313" key="5">
    <source>
        <dbReference type="Proteomes" id="UP000799438"/>
    </source>
</evidence>
<sequence>MYSFEVEERLPQGNVAHNLGSILSESKGDLEDLTAPWRKFFEPWKPSGSEKNPVTVALTQEAEALRKRWLEFRISNPEVDRVDLQRSEPTAQDLVDLVEQSMSKWQERRSTGRRGKAMSFFRQFCRSINSHKAVMGILPEGNEYVSLFTGTLNAVVKASVNHEKIAEGVSQALATIGENVANCQNELEVFPSEPMQHAVAALYVGIFKFLQKAMTWIMSSRRKKLLDSFNENFYEHFEDDLAAIQNLTDNVRRKFIQGSAAEQRVTRQTVEDTNKKINIDRENNEHFQNEMRTQFQLQEQFLIDTARRLEQPLDKLYQMLQGLALDRMKAEPQSSTFQMHPSPHFALTNTMPTGQAMLPSTQISTNWSKENVTLNSTNLEDYFHRDRIRLPSDPFDSMMVQQEALARLTEWTKDPKQSILSLSGPAMEADDFENPMTMLAAKFAEFADRSGVKIISYFCELRRGEKTRSGNTRESQALISLAYSLVRQTVELLPSVFQSDADFSEEKFQQLDGTEKSWTTTLEILHNLLPLLPDKVFFMIDGFQWLDDRSTAKLMKDLLMVLRKSNMKVLFTTSGDSRCLLGNLSRSEMVLVNEVGPTARGSSVAYQRF</sequence>
<dbReference type="Proteomes" id="UP000799438">
    <property type="component" value="Unassembled WGS sequence"/>
</dbReference>
<proteinExistence type="predicted"/>
<dbReference type="Pfam" id="PF24809">
    <property type="entry name" value="DUF7708"/>
    <property type="match status" value="1"/>
</dbReference>
<dbReference type="InterPro" id="IPR056884">
    <property type="entry name" value="NPHP3-like_N"/>
</dbReference>
<feature type="domain" description="DUF7708" evidence="2">
    <location>
        <begin position="120"/>
        <end position="262"/>
    </location>
</feature>
<gene>
    <name evidence="4" type="ORF">K452DRAFT_286025</name>
</gene>
<keyword evidence="5" id="KW-1185">Reference proteome</keyword>
<dbReference type="RefSeq" id="XP_033398908.1">
    <property type="nucleotide sequence ID" value="XM_033540218.1"/>
</dbReference>
<evidence type="ECO:0000259" key="3">
    <source>
        <dbReference type="Pfam" id="PF24883"/>
    </source>
</evidence>
<keyword evidence="1" id="KW-0677">Repeat</keyword>
<protein>
    <recommendedName>
        <fullName evidence="6">Fungal STAND N-terminal Goodbye domain-containing protein</fullName>
    </recommendedName>
</protein>
<dbReference type="EMBL" id="ML995482">
    <property type="protein sequence ID" value="KAF2143196.1"/>
    <property type="molecule type" value="Genomic_DNA"/>
</dbReference>
<dbReference type="PANTHER" id="PTHR40619">
    <property type="entry name" value="FUNGAL STAND N-TERMINAL GOODBYE DOMAIN-CONTAINING PROTEIN"/>
    <property type="match status" value="1"/>
</dbReference>
<accession>A0A6A6BGU5</accession>
<name>A0A6A6BGU5_9PEZI</name>
<organism evidence="4 5">
    <name type="scientific">Aplosporella prunicola CBS 121167</name>
    <dbReference type="NCBI Taxonomy" id="1176127"/>
    <lineage>
        <taxon>Eukaryota</taxon>
        <taxon>Fungi</taxon>
        <taxon>Dikarya</taxon>
        <taxon>Ascomycota</taxon>
        <taxon>Pezizomycotina</taxon>
        <taxon>Dothideomycetes</taxon>
        <taxon>Dothideomycetes incertae sedis</taxon>
        <taxon>Botryosphaeriales</taxon>
        <taxon>Aplosporellaceae</taxon>
        <taxon>Aplosporella</taxon>
    </lineage>
</organism>
<evidence type="ECO:0008006" key="6">
    <source>
        <dbReference type="Google" id="ProtNLM"/>
    </source>
</evidence>
<dbReference type="Pfam" id="PF24883">
    <property type="entry name" value="NPHP3_N"/>
    <property type="match status" value="1"/>
</dbReference>
<dbReference type="PANTHER" id="PTHR40619:SF3">
    <property type="entry name" value="FUNGAL STAND N-TERMINAL GOODBYE DOMAIN-CONTAINING PROTEIN"/>
    <property type="match status" value="1"/>
</dbReference>
<dbReference type="GeneID" id="54297714"/>
<evidence type="ECO:0000313" key="4">
    <source>
        <dbReference type="EMBL" id="KAF2143196.1"/>
    </source>
</evidence>